<evidence type="ECO:0000256" key="1">
    <source>
        <dbReference type="ARBA" id="ARBA00023157"/>
    </source>
</evidence>
<evidence type="ECO:0000313" key="3">
    <source>
        <dbReference type="EMBL" id="RDB36435.1"/>
    </source>
</evidence>
<evidence type="ECO:0000313" key="4">
    <source>
        <dbReference type="Proteomes" id="UP000253934"/>
    </source>
</evidence>
<dbReference type="PROSITE" id="PS51348">
    <property type="entry name" value="GLYCOSYL_HYDROL_F22_2"/>
    <property type="match status" value="1"/>
</dbReference>
<dbReference type="SMART" id="SM00263">
    <property type="entry name" value="LYZ1"/>
    <property type="match status" value="1"/>
</dbReference>
<keyword evidence="1" id="KW-1015">Disulfide bond</keyword>
<dbReference type="GO" id="GO:0003796">
    <property type="term" value="F:lysozyme activity"/>
    <property type="evidence" value="ECO:0007669"/>
    <property type="project" value="TreeGrafter"/>
</dbReference>
<comment type="caution">
    <text evidence="3">The sequence shown here is derived from an EMBL/GenBank/DDBJ whole genome shotgun (WGS) entry which is preliminary data.</text>
</comment>
<dbReference type="PANTHER" id="PTHR11407">
    <property type="entry name" value="LYSOZYME C"/>
    <property type="match status" value="1"/>
</dbReference>
<protein>
    <recommendedName>
        <fullName evidence="2">Transglycosylase SLT domain-containing protein</fullName>
    </recommendedName>
</protein>
<keyword evidence="4" id="KW-1185">Reference proteome</keyword>
<dbReference type="EMBL" id="QOVW01000061">
    <property type="protein sequence ID" value="RDB36435.1"/>
    <property type="molecule type" value="Genomic_DNA"/>
</dbReference>
<name>A0A369KUP9_9BACT</name>
<accession>A0A369KUP9</accession>
<sequence>MTREQVAQTLERAGFPREIVPVVTCLAEYESNFNPEAINRHNTNNTKDHGLLQINDIWTEECNLNERDLYNPLKNARCAYKIYKKQGLTAWVTYQKFKRTCLAYKIPNYNTTNLADVIIKNNQLM</sequence>
<dbReference type="Pfam" id="PF18896">
    <property type="entry name" value="SLT_3"/>
    <property type="match status" value="1"/>
</dbReference>
<reference evidence="3" key="1">
    <citation type="submission" date="2018-04" db="EMBL/GenBank/DDBJ databases">
        <title>Draft genome sequence of the Candidatus Spirobacillus cienkowskii, a pathogen of freshwater Daphnia species, reconstructed from hemolymph metagenomic reads.</title>
        <authorList>
            <person name="Bresciani L."/>
            <person name="Lemos L.N."/>
            <person name="Wale N."/>
            <person name="Lin J.Y."/>
            <person name="Fernandes G.R."/>
            <person name="Duffy M.A."/>
            <person name="Rodrigues J.M."/>
        </authorList>
    </citation>
    <scope>NUCLEOTIDE SEQUENCE [LARGE SCALE GENOMIC DNA]</scope>
    <source>
        <strain evidence="3">Binning01</strain>
    </source>
</reference>
<dbReference type="InterPro" id="IPR023346">
    <property type="entry name" value="Lysozyme-like_dom_sf"/>
</dbReference>
<gene>
    <name evidence="3" type="ORF">DCC88_05170</name>
</gene>
<dbReference type="SUPFAM" id="SSF53955">
    <property type="entry name" value="Lysozyme-like"/>
    <property type="match status" value="1"/>
</dbReference>
<dbReference type="Proteomes" id="UP000253934">
    <property type="component" value="Unassembled WGS sequence"/>
</dbReference>
<feature type="domain" description="Transglycosylase SLT" evidence="2">
    <location>
        <begin position="11"/>
        <end position="93"/>
    </location>
</feature>
<dbReference type="Gene3D" id="1.10.530.10">
    <property type="match status" value="1"/>
</dbReference>
<dbReference type="PANTHER" id="PTHR11407:SF63">
    <property type="entry name" value="LYSOZYME C"/>
    <property type="match status" value="1"/>
</dbReference>
<dbReference type="InterPro" id="IPR001916">
    <property type="entry name" value="Glyco_hydro_22"/>
</dbReference>
<dbReference type="AlphaFoldDB" id="A0A369KUP9"/>
<evidence type="ECO:0000259" key="2">
    <source>
        <dbReference type="Pfam" id="PF18896"/>
    </source>
</evidence>
<proteinExistence type="predicted"/>
<dbReference type="InterPro" id="IPR043992">
    <property type="entry name" value="SLT_3"/>
</dbReference>
<organism evidence="3 4">
    <name type="scientific">Spirobacillus cienkowskii</name>
    <dbReference type="NCBI Taxonomy" id="495820"/>
    <lineage>
        <taxon>Bacteria</taxon>
        <taxon>Pseudomonadati</taxon>
        <taxon>Bdellovibrionota</taxon>
        <taxon>Oligoflexia</taxon>
        <taxon>Silvanigrellales</taxon>
        <taxon>Spirobacillus</taxon>
    </lineage>
</organism>